<dbReference type="RefSeq" id="NP_001279686.1">
    <property type="nucleotide sequence ID" value="NM_001292757.1"/>
</dbReference>
<dbReference type="OrthoDB" id="429991at2759"/>
<dbReference type="PANTHER" id="PTHR21580">
    <property type="entry name" value="SHIPPO-1-RELATED"/>
    <property type="match status" value="1"/>
</dbReference>
<dbReference type="KEGG" id="cmk:103190964"/>
<accession>K4FUJ6</accession>
<reference evidence="2" key="1">
    <citation type="journal article" date="2012" name="PLoS ONE">
        <title>Sequencing and Analysis of Full-Length cDNAs, 5'-ESTs and 3'-ESTs from a Cartilaginous Fish, the Elephant Shark (Callorhinchus milii).</title>
        <authorList>
            <person name="Tan Y.Y."/>
            <person name="Kodzius R."/>
            <person name="Tay B.H."/>
            <person name="Tay A."/>
            <person name="Brenner S."/>
            <person name="Venkatesh B."/>
        </authorList>
    </citation>
    <scope>NUCLEOTIDE SEQUENCE</scope>
    <source>
        <tissue evidence="2">Kidney</tissue>
    </source>
</reference>
<organism evidence="2">
    <name type="scientific">Callorhinchus milii</name>
    <name type="common">Ghost shark</name>
    <dbReference type="NCBI Taxonomy" id="7868"/>
    <lineage>
        <taxon>Eukaryota</taxon>
        <taxon>Metazoa</taxon>
        <taxon>Chordata</taxon>
        <taxon>Craniata</taxon>
        <taxon>Vertebrata</taxon>
        <taxon>Chondrichthyes</taxon>
        <taxon>Holocephali</taxon>
        <taxon>Chimaeriformes</taxon>
        <taxon>Callorhinchidae</taxon>
        <taxon>Callorhinchus</taxon>
    </lineage>
</organism>
<dbReference type="InterPro" id="IPR051291">
    <property type="entry name" value="CIMAP"/>
</dbReference>
<evidence type="ECO:0000256" key="1">
    <source>
        <dbReference type="SAM" id="MobiDB-lite"/>
    </source>
</evidence>
<sequence>MSTELWVGNWRPHRPRGPIAAHYSSPGPKYRLPGSTGYVEHDATKFKSPAFSFGVTHARFTTNSSPGPAYLIPSFLTRRGRDGTPAYSIYGRPRDINLFRTPGPGSYAPERSGKSAYSAAPAYSISGRTKDFKLDQSPGPAQYKLPAVLGPNIMTKSSSANYSLSGRSKIGSLHEDLQKTPGPGAYSVTDPNAYKYKPPQYSMMGRNQLPGDSTRKPGPGSHCPEKVTINRGVAPAFSFGVRHSEYLAPLIVDVA</sequence>
<dbReference type="PANTHER" id="PTHR21580:SF28">
    <property type="entry name" value="BOREALIN N-TERMINAL DOMAIN-CONTAINING PROTEIN-RELATED"/>
    <property type="match status" value="1"/>
</dbReference>
<dbReference type="GeneID" id="103190964"/>
<dbReference type="EMBL" id="JX052951">
    <property type="protein sequence ID" value="AFK11179.1"/>
    <property type="molecule type" value="mRNA"/>
</dbReference>
<evidence type="ECO:0000313" key="2">
    <source>
        <dbReference type="EMBL" id="AFK11179.1"/>
    </source>
</evidence>
<feature type="region of interest" description="Disordered" evidence="1">
    <location>
        <begin position="203"/>
        <end position="226"/>
    </location>
</feature>
<dbReference type="Pfam" id="PF07004">
    <property type="entry name" value="SHIPPO-rpt"/>
    <property type="match status" value="4"/>
</dbReference>
<proteinExistence type="evidence at transcript level"/>
<dbReference type="GO" id="GO:0005856">
    <property type="term" value="C:cytoskeleton"/>
    <property type="evidence" value="ECO:0007669"/>
    <property type="project" value="TreeGrafter"/>
</dbReference>
<dbReference type="InterPro" id="IPR010736">
    <property type="entry name" value="SHIPPO-rpt"/>
</dbReference>
<name>K4FUJ6_CALMI</name>
<dbReference type="AlphaFoldDB" id="K4FUJ6"/>
<protein>
    <submittedName>
        <fullName evidence="2">Outer dense fiber protein 3</fullName>
    </submittedName>
</protein>